<evidence type="ECO:0000313" key="2">
    <source>
        <dbReference type="EMBL" id="MBD5781990.1"/>
    </source>
</evidence>
<feature type="signal peptide" evidence="1">
    <location>
        <begin position="1"/>
        <end position="17"/>
    </location>
</feature>
<dbReference type="CDD" id="cd09030">
    <property type="entry name" value="DUF1425"/>
    <property type="match status" value="1"/>
</dbReference>
<dbReference type="InterPro" id="IPR038483">
    <property type="entry name" value="YcfL-like_sf"/>
</dbReference>
<proteinExistence type="predicted"/>
<gene>
    <name evidence="2" type="ORF">IEN85_21000</name>
</gene>
<comment type="caution">
    <text evidence="2">The sequence shown here is derived from an EMBL/GenBank/DDBJ whole genome shotgun (WGS) entry which is preliminary data.</text>
</comment>
<dbReference type="Proteomes" id="UP000622317">
    <property type="component" value="Unassembled WGS sequence"/>
</dbReference>
<dbReference type="Pfam" id="PF07233">
    <property type="entry name" value="DUF1425"/>
    <property type="match status" value="1"/>
</dbReference>
<name>A0A927FCS7_9BACT</name>
<accession>A0A927FCS7</accession>
<dbReference type="Gene3D" id="2.60.40.3230">
    <property type="match status" value="1"/>
</dbReference>
<organism evidence="2 3">
    <name type="scientific">Pelagicoccus enzymogenes</name>
    <dbReference type="NCBI Taxonomy" id="2773457"/>
    <lineage>
        <taxon>Bacteria</taxon>
        <taxon>Pseudomonadati</taxon>
        <taxon>Verrucomicrobiota</taxon>
        <taxon>Opitutia</taxon>
        <taxon>Puniceicoccales</taxon>
        <taxon>Pelagicoccaceae</taxon>
        <taxon>Pelagicoccus</taxon>
    </lineage>
</organism>
<reference evidence="2" key="1">
    <citation type="submission" date="2020-09" db="EMBL/GenBank/DDBJ databases">
        <title>Pelagicoccus enzymogenes sp. nov. with an EPS production, isolated from marine sediment.</title>
        <authorList>
            <person name="Feng X."/>
        </authorList>
    </citation>
    <scope>NUCLEOTIDE SEQUENCE</scope>
    <source>
        <strain evidence="2">NFK12</strain>
    </source>
</reference>
<dbReference type="PROSITE" id="PS51257">
    <property type="entry name" value="PROKAR_LIPOPROTEIN"/>
    <property type="match status" value="1"/>
</dbReference>
<evidence type="ECO:0000313" key="3">
    <source>
        <dbReference type="Proteomes" id="UP000622317"/>
    </source>
</evidence>
<dbReference type="RefSeq" id="WP_191619063.1">
    <property type="nucleotide sequence ID" value="NZ_JACYFG010000051.1"/>
</dbReference>
<dbReference type="InterPro" id="IPR010824">
    <property type="entry name" value="DUF1425"/>
</dbReference>
<dbReference type="AlphaFoldDB" id="A0A927FCS7"/>
<sequence>MKSILITLTTAFALLFAGCESTGVNTVSSATGGTDYAWYTPDSDTRKHVFVESVNTAKTEGGITKVQVVLKNKGGKERAFNYKFEWQDANGFAVRSATSTMKTVRLMPQETITITGIAPNPKAEGYTLKLVKTT</sequence>
<dbReference type="EMBL" id="JACYFG010000051">
    <property type="protein sequence ID" value="MBD5781990.1"/>
    <property type="molecule type" value="Genomic_DNA"/>
</dbReference>
<protein>
    <submittedName>
        <fullName evidence="2">YcfL family protein</fullName>
    </submittedName>
</protein>
<keyword evidence="3" id="KW-1185">Reference proteome</keyword>
<evidence type="ECO:0000256" key="1">
    <source>
        <dbReference type="SAM" id="SignalP"/>
    </source>
</evidence>
<keyword evidence="1" id="KW-0732">Signal</keyword>
<feature type="chain" id="PRO_5037233255" evidence="1">
    <location>
        <begin position="18"/>
        <end position="134"/>
    </location>
</feature>